<dbReference type="Proteomes" id="UP001497392">
    <property type="component" value="Unassembled WGS sequence"/>
</dbReference>
<feature type="signal peptide" evidence="1">
    <location>
        <begin position="1"/>
        <end position="21"/>
    </location>
</feature>
<evidence type="ECO:0000256" key="1">
    <source>
        <dbReference type="SAM" id="SignalP"/>
    </source>
</evidence>
<reference evidence="3 4" key="1">
    <citation type="submission" date="2024-06" db="EMBL/GenBank/DDBJ databases">
        <authorList>
            <person name="Kraege A."/>
            <person name="Thomma B."/>
        </authorList>
    </citation>
    <scope>NUCLEOTIDE SEQUENCE [LARGE SCALE GENOMIC DNA]</scope>
</reference>
<dbReference type="InterPro" id="IPR053202">
    <property type="entry name" value="EGF_Rcpt_Signaling_Reg"/>
</dbReference>
<dbReference type="InterPro" id="IPR006342">
    <property type="entry name" value="FkbM_mtfrase"/>
</dbReference>
<organism evidence="3 4">
    <name type="scientific">Coccomyxa viridis</name>
    <dbReference type="NCBI Taxonomy" id="1274662"/>
    <lineage>
        <taxon>Eukaryota</taxon>
        <taxon>Viridiplantae</taxon>
        <taxon>Chlorophyta</taxon>
        <taxon>core chlorophytes</taxon>
        <taxon>Trebouxiophyceae</taxon>
        <taxon>Trebouxiophyceae incertae sedis</taxon>
        <taxon>Coccomyxaceae</taxon>
        <taxon>Coccomyxa</taxon>
    </lineage>
</organism>
<dbReference type="PANTHER" id="PTHR34009">
    <property type="entry name" value="PROTEIN STAR"/>
    <property type="match status" value="1"/>
</dbReference>
<evidence type="ECO:0000313" key="4">
    <source>
        <dbReference type="Proteomes" id="UP001497392"/>
    </source>
</evidence>
<keyword evidence="4" id="KW-1185">Reference proteome</keyword>
<evidence type="ECO:0000259" key="2">
    <source>
        <dbReference type="Pfam" id="PF05050"/>
    </source>
</evidence>
<dbReference type="InterPro" id="IPR029063">
    <property type="entry name" value="SAM-dependent_MTases_sf"/>
</dbReference>
<feature type="domain" description="Methyltransferase FkbM" evidence="2">
    <location>
        <begin position="93"/>
        <end position="259"/>
    </location>
</feature>
<dbReference type="NCBIfam" id="TIGR01444">
    <property type="entry name" value="fkbM_fam"/>
    <property type="match status" value="1"/>
</dbReference>
<dbReference type="Pfam" id="PF05050">
    <property type="entry name" value="Methyltransf_21"/>
    <property type="match status" value="1"/>
</dbReference>
<dbReference type="SUPFAM" id="SSF53335">
    <property type="entry name" value="S-adenosyl-L-methionine-dependent methyltransferases"/>
    <property type="match status" value="1"/>
</dbReference>
<name>A0ABP1FXC6_9CHLO</name>
<keyword evidence="1" id="KW-0732">Signal</keyword>
<protein>
    <submittedName>
        <fullName evidence="3">G4469 protein</fullName>
    </submittedName>
</protein>
<dbReference type="EMBL" id="CAXHTA020000006">
    <property type="protein sequence ID" value="CAL5222147.1"/>
    <property type="molecule type" value="Genomic_DNA"/>
</dbReference>
<gene>
    <name evidence="3" type="primary">g4469</name>
    <name evidence="3" type="ORF">VP750_LOCUS3806</name>
</gene>
<sequence length="292" mass="33111">MTGKRLLCLSLFASLLFAALAREPRAHHAAAHDEGKMQPLNVVWPSWMGRQRLEEMKVKENSSPGKYYSQSKEDSTAEDHYFHNLHGGIFLEMGALDGVIYSNTKFFEDTRGWRGLLIEPKEEAFRALAGNRPNSLALNAAVCSEKKDVHFVTHGNWAVSGIWEFMDASFKEEWYDTAEKLPESAKKLPCLPLGEILGMFSIQRIDFFSLDVEGAELEVLKTLDFSRVRINVIAIEADDRNSQKDEAVRKLVLAHGFELDRSFSNQEAGKRNDWFVNKRFRPSVAPDALESV</sequence>
<feature type="chain" id="PRO_5045866129" evidence="1">
    <location>
        <begin position="22"/>
        <end position="292"/>
    </location>
</feature>
<evidence type="ECO:0000313" key="3">
    <source>
        <dbReference type="EMBL" id="CAL5222147.1"/>
    </source>
</evidence>
<dbReference type="PANTHER" id="PTHR34009:SF2">
    <property type="entry name" value="PROTEIN STAR"/>
    <property type="match status" value="1"/>
</dbReference>
<accession>A0ABP1FXC6</accession>
<proteinExistence type="predicted"/>
<dbReference type="Gene3D" id="3.40.50.150">
    <property type="entry name" value="Vaccinia Virus protein VP39"/>
    <property type="match status" value="1"/>
</dbReference>
<comment type="caution">
    <text evidence="3">The sequence shown here is derived from an EMBL/GenBank/DDBJ whole genome shotgun (WGS) entry which is preliminary data.</text>
</comment>